<comment type="caution">
    <text evidence="3">The sequence shown here is derived from an EMBL/GenBank/DDBJ whole genome shotgun (WGS) entry which is preliminary data.</text>
</comment>
<dbReference type="Pfam" id="PF12010">
    <property type="entry name" value="DUF3502"/>
    <property type="match status" value="1"/>
</dbReference>
<dbReference type="EMBL" id="JBHLWN010000031">
    <property type="protein sequence ID" value="MFC0212692.1"/>
    <property type="molecule type" value="Genomic_DNA"/>
</dbReference>
<accession>A0ABV6DJ98</accession>
<dbReference type="PANTHER" id="PTHR43649:SF17">
    <property type="entry name" value="ABC TRANSPORTER SOLUTE BINDING PROTEIN-SUGAR TRANSPORT"/>
    <property type="match status" value="1"/>
</dbReference>
<proteinExistence type="predicted"/>
<dbReference type="Proteomes" id="UP001589776">
    <property type="component" value="Unassembled WGS sequence"/>
</dbReference>
<dbReference type="InterPro" id="IPR022627">
    <property type="entry name" value="DUF3502"/>
</dbReference>
<organism evidence="3 4">
    <name type="scientific">Paenibacillus chartarius</name>
    <dbReference type="NCBI Taxonomy" id="747481"/>
    <lineage>
        <taxon>Bacteria</taxon>
        <taxon>Bacillati</taxon>
        <taxon>Bacillota</taxon>
        <taxon>Bacilli</taxon>
        <taxon>Bacillales</taxon>
        <taxon>Paenibacillaceae</taxon>
        <taxon>Paenibacillus</taxon>
    </lineage>
</organism>
<evidence type="ECO:0000313" key="4">
    <source>
        <dbReference type="Proteomes" id="UP001589776"/>
    </source>
</evidence>
<name>A0ABV6DJ98_9BACL</name>
<protein>
    <submittedName>
        <fullName evidence="3">ABC transporter substrate-binding protein</fullName>
    </submittedName>
</protein>
<feature type="signal peptide" evidence="1">
    <location>
        <begin position="1"/>
        <end position="21"/>
    </location>
</feature>
<dbReference type="PROSITE" id="PS50008">
    <property type="entry name" value="PIPLC_Y_DOMAIN"/>
    <property type="match status" value="1"/>
</dbReference>
<dbReference type="Pfam" id="PF01547">
    <property type="entry name" value="SBP_bac_1"/>
    <property type="match status" value="1"/>
</dbReference>
<dbReference type="SUPFAM" id="SSF53850">
    <property type="entry name" value="Periplasmic binding protein-like II"/>
    <property type="match status" value="1"/>
</dbReference>
<dbReference type="InterPro" id="IPR050490">
    <property type="entry name" value="Bact_solute-bd_prot1"/>
</dbReference>
<sequence length="517" mass="58247">MKPLRKAAPAFIFFMAAALLVSCEQGRETAPASATEHPSTIAVIGEAADLPPYHLVMAFPSGTVPKDLPAVQEAMNTYVKKKINATVELRPIDWSVWYEETNLMFVSNEPFDLLFTSSWLYLGQEVAKKQIIPLDELLDRYGQGIQAALDPTYIESGKIKGRVYGILTNKEFASTKGIVMRKDLVDKYKIDLTSIKELEDLEPVWKMIKDNEPGIVPLQVKFDRSPLTTLLGYGQFDMLDSGGGPGVLDRSSKELKVVNLYETPAYRRYAELMHKWYKAGYINKDGSLTRQDEFHAVKAGKAFAYAESLKPGFAAHEYRNTGYPMVAVELTKPYTTTGDTTSAMFAISRNSKDPARAMMFLDLLYTDKYLLNLLNWGIENKHYVKVSETIIDYPPGLTATTVGYNLNLPWMFGNQLNSYIWRNEDPDIWEQYINFNNAADKSLALGFIFDPENVKNELAACNNVIRQYTGALNSGEFEPERILPAFNEALRAAGMDKVIREKQRQLDAWAASKLAQH</sequence>
<evidence type="ECO:0000259" key="2">
    <source>
        <dbReference type="PROSITE" id="PS50008"/>
    </source>
</evidence>
<evidence type="ECO:0000313" key="3">
    <source>
        <dbReference type="EMBL" id="MFC0212692.1"/>
    </source>
</evidence>
<dbReference type="PANTHER" id="PTHR43649">
    <property type="entry name" value="ARABINOSE-BINDING PROTEIN-RELATED"/>
    <property type="match status" value="1"/>
</dbReference>
<dbReference type="Gene3D" id="3.40.190.10">
    <property type="entry name" value="Periplasmic binding protein-like II"/>
    <property type="match status" value="1"/>
</dbReference>
<dbReference type="InterPro" id="IPR006059">
    <property type="entry name" value="SBP"/>
</dbReference>
<dbReference type="PROSITE" id="PS51257">
    <property type="entry name" value="PROKAR_LIPOPROTEIN"/>
    <property type="match status" value="1"/>
</dbReference>
<keyword evidence="1" id="KW-0732">Signal</keyword>
<reference evidence="3 4" key="1">
    <citation type="submission" date="2024-09" db="EMBL/GenBank/DDBJ databases">
        <authorList>
            <person name="Sun Q."/>
            <person name="Mori K."/>
        </authorList>
    </citation>
    <scope>NUCLEOTIDE SEQUENCE [LARGE SCALE GENOMIC DNA]</scope>
    <source>
        <strain evidence="3 4">CCM 7759</strain>
    </source>
</reference>
<evidence type="ECO:0000256" key="1">
    <source>
        <dbReference type="SAM" id="SignalP"/>
    </source>
</evidence>
<dbReference type="RefSeq" id="WP_377469895.1">
    <property type="nucleotide sequence ID" value="NZ_JBHLWN010000031.1"/>
</dbReference>
<keyword evidence="4" id="KW-1185">Reference proteome</keyword>
<feature type="chain" id="PRO_5045926218" evidence="1">
    <location>
        <begin position="22"/>
        <end position="517"/>
    </location>
</feature>
<gene>
    <name evidence="3" type="ORF">ACFFK0_09470</name>
</gene>
<dbReference type="InterPro" id="IPR001711">
    <property type="entry name" value="PLipase_C_Pinositol-sp_Y"/>
</dbReference>
<feature type="domain" description="PI-PLC Y-box" evidence="2">
    <location>
        <begin position="393"/>
        <end position="455"/>
    </location>
</feature>